<dbReference type="Proteomes" id="UP000241462">
    <property type="component" value="Unassembled WGS sequence"/>
</dbReference>
<dbReference type="InParanoid" id="A0A2T3A455"/>
<proteinExistence type="predicted"/>
<name>A0A2T3A455_9PEZI</name>
<protein>
    <submittedName>
        <fullName evidence="1">Uncharacterized protein</fullName>
    </submittedName>
</protein>
<evidence type="ECO:0000313" key="2">
    <source>
        <dbReference type="Proteomes" id="UP000241462"/>
    </source>
</evidence>
<organism evidence="1 2">
    <name type="scientific">Coniella lustricola</name>
    <dbReference type="NCBI Taxonomy" id="2025994"/>
    <lineage>
        <taxon>Eukaryota</taxon>
        <taxon>Fungi</taxon>
        <taxon>Dikarya</taxon>
        <taxon>Ascomycota</taxon>
        <taxon>Pezizomycotina</taxon>
        <taxon>Sordariomycetes</taxon>
        <taxon>Sordariomycetidae</taxon>
        <taxon>Diaporthales</taxon>
        <taxon>Schizoparmaceae</taxon>
        <taxon>Coniella</taxon>
    </lineage>
</organism>
<dbReference type="EMBL" id="KZ678476">
    <property type="protein sequence ID" value="PSR82479.1"/>
    <property type="molecule type" value="Genomic_DNA"/>
</dbReference>
<sequence>MLCPVRFGAVSPVEPGAFVRTTGQHDINFSLCKVCNSLTARIPQSIIGCFLDRGGFLRKFGCVVRNEGLGSKEISNHFITLKVRIIGRIGRRCFGFVPAPRPKERLLSSSCIDRSFALRFSSYSTSASQLTVWSSSIHGSTVCLEISMIHPCDTTFEAVIWQTH</sequence>
<keyword evidence="2" id="KW-1185">Reference proteome</keyword>
<evidence type="ECO:0000313" key="1">
    <source>
        <dbReference type="EMBL" id="PSR82479.1"/>
    </source>
</evidence>
<dbReference type="AlphaFoldDB" id="A0A2T3A455"/>
<accession>A0A2T3A455</accession>
<reference evidence="1 2" key="1">
    <citation type="journal article" date="2018" name="Mycol. Prog.">
        <title>Coniella lustricola, a new species from submerged detritus.</title>
        <authorList>
            <person name="Raudabaugh D.B."/>
            <person name="Iturriaga T."/>
            <person name="Carver A."/>
            <person name="Mondo S."/>
            <person name="Pangilinan J."/>
            <person name="Lipzen A."/>
            <person name="He G."/>
            <person name="Amirebrahimi M."/>
            <person name="Grigoriev I.V."/>
            <person name="Miller A.N."/>
        </authorList>
    </citation>
    <scope>NUCLEOTIDE SEQUENCE [LARGE SCALE GENOMIC DNA]</scope>
    <source>
        <strain evidence="1 2">B22-T-1</strain>
    </source>
</reference>
<gene>
    <name evidence="1" type="ORF">BD289DRAFT_437254</name>
</gene>